<keyword evidence="2 8" id="KW-0489">Methyltransferase</keyword>
<dbReference type="InterPro" id="IPR004556">
    <property type="entry name" value="HemK-like"/>
</dbReference>
<dbReference type="PROSITE" id="PS00092">
    <property type="entry name" value="N6_MTASE"/>
    <property type="match status" value="1"/>
</dbReference>
<dbReference type="PANTHER" id="PTHR18895:SF74">
    <property type="entry name" value="MTRF1L RELEASE FACTOR GLUTAMINE METHYLTRANSFERASE"/>
    <property type="match status" value="1"/>
</dbReference>
<evidence type="ECO:0000256" key="3">
    <source>
        <dbReference type="ARBA" id="ARBA00022679"/>
    </source>
</evidence>
<dbReference type="SUPFAM" id="SSF53335">
    <property type="entry name" value="S-adenosyl-L-methionine-dependent methyltransferases"/>
    <property type="match status" value="1"/>
</dbReference>
<dbReference type="EC" id="2.1.1.297" evidence="1"/>
<dbReference type="NCBIfam" id="TIGR00536">
    <property type="entry name" value="hemK_fam"/>
    <property type="match status" value="1"/>
</dbReference>
<dbReference type="Gene3D" id="3.40.50.150">
    <property type="entry name" value="Vaccinia Virus protein VP39"/>
    <property type="match status" value="1"/>
</dbReference>
<dbReference type="Gene3D" id="1.10.8.10">
    <property type="entry name" value="DNA helicase RuvA subunit, C-terminal domain"/>
    <property type="match status" value="1"/>
</dbReference>
<dbReference type="NCBIfam" id="TIGR03534">
    <property type="entry name" value="RF_mod_PrmC"/>
    <property type="match status" value="1"/>
</dbReference>
<proteinExistence type="predicted"/>
<protein>
    <recommendedName>
        <fullName evidence="1">peptide chain release factor N(5)-glutamine methyltransferase</fullName>
        <ecNumber evidence="1">2.1.1.297</ecNumber>
    </recommendedName>
</protein>
<keyword evidence="3 8" id="KW-0808">Transferase</keyword>
<gene>
    <name evidence="8" type="ORF">CINCED_3A008890</name>
</gene>
<reference evidence="8 9" key="1">
    <citation type="submission" date="2019-08" db="EMBL/GenBank/DDBJ databases">
        <authorList>
            <person name="Alioto T."/>
            <person name="Alioto T."/>
            <person name="Gomez Garrido J."/>
        </authorList>
    </citation>
    <scope>NUCLEOTIDE SEQUENCE [LARGE SCALE GENOMIC DNA]</scope>
</reference>
<evidence type="ECO:0000256" key="5">
    <source>
        <dbReference type="ARBA" id="ARBA00048391"/>
    </source>
</evidence>
<dbReference type="AlphaFoldDB" id="A0A5E4NJP4"/>
<keyword evidence="9" id="KW-1185">Reference proteome</keyword>
<dbReference type="InterPro" id="IPR040758">
    <property type="entry name" value="PrmC_N"/>
</dbReference>
<feature type="domain" description="Methyltransferase small" evidence="6">
    <location>
        <begin position="90"/>
        <end position="178"/>
    </location>
</feature>
<evidence type="ECO:0000256" key="4">
    <source>
        <dbReference type="ARBA" id="ARBA00022691"/>
    </source>
</evidence>
<dbReference type="InterPro" id="IPR019874">
    <property type="entry name" value="RF_methyltr_PrmC"/>
</dbReference>
<evidence type="ECO:0000256" key="1">
    <source>
        <dbReference type="ARBA" id="ARBA00012771"/>
    </source>
</evidence>
<feature type="domain" description="Release factor glutamine methyltransferase N-terminal" evidence="7">
    <location>
        <begin position="2"/>
        <end position="59"/>
    </location>
</feature>
<dbReference type="Pfam" id="PF17827">
    <property type="entry name" value="PrmC_N"/>
    <property type="match status" value="1"/>
</dbReference>
<dbReference type="OrthoDB" id="269872at2759"/>
<keyword evidence="4" id="KW-0949">S-adenosyl-L-methionine</keyword>
<comment type="catalytic activity">
    <reaction evidence="5">
        <text>L-glutaminyl-[peptide chain release factor] + S-adenosyl-L-methionine = N(5)-methyl-L-glutaminyl-[peptide chain release factor] + S-adenosyl-L-homocysteine + H(+)</text>
        <dbReference type="Rhea" id="RHEA:42896"/>
        <dbReference type="Rhea" id="RHEA-COMP:10271"/>
        <dbReference type="Rhea" id="RHEA-COMP:10272"/>
        <dbReference type="ChEBI" id="CHEBI:15378"/>
        <dbReference type="ChEBI" id="CHEBI:30011"/>
        <dbReference type="ChEBI" id="CHEBI:57856"/>
        <dbReference type="ChEBI" id="CHEBI:59789"/>
        <dbReference type="ChEBI" id="CHEBI:61891"/>
        <dbReference type="EC" id="2.1.1.297"/>
    </reaction>
</comment>
<dbReference type="Pfam" id="PF05175">
    <property type="entry name" value="MTS"/>
    <property type="match status" value="1"/>
</dbReference>
<organism evidence="8 9">
    <name type="scientific">Cinara cedri</name>
    <dbReference type="NCBI Taxonomy" id="506608"/>
    <lineage>
        <taxon>Eukaryota</taxon>
        <taxon>Metazoa</taxon>
        <taxon>Ecdysozoa</taxon>
        <taxon>Arthropoda</taxon>
        <taxon>Hexapoda</taxon>
        <taxon>Insecta</taxon>
        <taxon>Pterygota</taxon>
        <taxon>Neoptera</taxon>
        <taxon>Paraneoptera</taxon>
        <taxon>Hemiptera</taxon>
        <taxon>Sternorrhyncha</taxon>
        <taxon>Aphidomorpha</taxon>
        <taxon>Aphidoidea</taxon>
        <taxon>Aphididae</taxon>
        <taxon>Lachninae</taxon>
        <taxon>Cinara</taxon>
    </lineage>
</organism>
<evidence type="ECO:0000259" key="7">
    <source>
        <dbReference type="Pfam" id="PF17827"/>
    </source>
</evidence>
<dbReference type="InterPro" id="IPR007848">
    <property type="entry name" value="Small_mtfrase_dom"/>
</dbReference>
<dbReference type="GO" id="GO:0032259">
    <property type="term" value="P:methylation"/>
    <property type="evidence" value="ECO:0007669"/>
    <property type="project" value="UniProtKB-KW"/>
</dbReference>
<dbReference type="InterPro" id="IPR029063">
    <property type="entry name" value="SAM-dependent_MTases_sf"/>
</dbReference>
<dbReference type="InterPro" id="IPR050320">
    <property type="entry name" value="N5-glutamine_MTase"/>
</dbReference>
<dbReference type="CDD" id="cd02440">
    <property type="entry name" value="AdoMet_MTases"/>
    <property type="match status" value="1"/>
</dbReference>
<evidence type="ECO:0000256" key="2">
    <source>
        <dbReference type="ARBA" id="ARBA00022603"/>
    </source>
</evidence>
<evidence type="ECO:0000313" key="9">
    <source>
        <dbReference type="Proteomes" id="UP000325440"/>
    </source>
</evidence>
<sequence length="264" mass="30269">MGVDTAYLDCEIIMQHVLGVERSFIIMNHTDFVLAHKESKFWQLIKKRAKKHPVSHLTGKREFWNSNFIVSRDVLDPRPDSETVISTALKYYINKKQKLKIADFGTGTGCLLISILSEYQYAIGIGFEKSLRAYRIARKNVKKHNLLGRAKIFPHSWTECRDLFDLVISNPPYIKRDKLKTLQVEVQKEPKIALDGGVSGLDCYLSIFATLKKCLKKGGFAILEIGEDQNNIDRLIPLYGLAFQRYAYDLSGMERCIIVKQVHD</sequence>
<dbReference type="GO" id="GO:0102559">
    <property type="term" value="F:peptide chain release factor N(5)-glutamine methyltransferase activity"/>
    <property type="evidence" value="ECO:0007669"/>
    <property type="project" value="UniProtKB-EC"/>
</dbReference>
<name>A0A5E4NJP4_9HEMI</name>
<dbReference type="EMBL" id="CABPRJ010002009">
    <property type="protein sequence ID" value="VVC42829.1"/>
    <property type="molecule type" value="Genomic_DNA"/>
</dbReference>
<dbReference type="Proteomes" id="UP000325440">
    <property type="component" value="Unassembled WGS sequence"/>
</dbReference>
<evidence type="ECO:0000259" key="6">
    <source>
        <dbReference type="Pfam" id="PF05175"/>
    </source>
</evidence>
<evidence type="ECO:0000313" key="8">
    <source>
        <dbReference type="EMBL" id="VVC42829.1"/>
    </source>
</evidence>
<dbReference type="GO" id="GO:0003676">
    <property type="term" value="F:nucleic acid binding"/>
    <property type="evidence" value="ECO:0007669"/>
    <property type="project" value="InterPro"/>
</dbReference>
<dbReference type="InterPro" id="IPR002052">
    <property type="entry name" value="DNA_methylase_N6_adenine_CS"/>
</dbReference>
<accession>A0A5E4NJP4</accession>
<dbReference type="PANTHER" id="PTHR18895">
    <property type="entry name" value="HEMK METHYLTRANSFERASE"/>
    <property type="match status" value="1"/>
</dbReference>